<dbReference type="PANTHER" id="PTHR43283">
    <property type="entry name" value="BETA-LACTAMASE-RELATED"/>
    <property type="match status" value="1"/>
</dbReference>
<feature type="signal peptide" evidence="2">
    <location>
        <begin position="1"/>
        <end position="20"/>
    </location>
</feature>
<dbReference type="SUPFAM" id="SSF56601">
    <property type="entry name" value="beta-lactamase/transpeptidase-like"/>
    <property type="match status" value="1"/>
</dbReference>
<feature type="chain" id="PRO_5031196307" description="Beta-lactamase-related domain-containing protein" evidence="2">
    <location>
        <begin position="21"/>
        <end position="367"/>
    </location>
</feature>
<protein>
    <recommendedName>
        <fullName evidence="3">Beta-lactamase-related domain-containing protein</fullName>
    </recommendedName>
</protein>
<accession>A0A7S2RLN2</accession>
<name>A0A7S2RLN2_9STRA</name>
<reference evidence="4" key="1">
    <citation type="submission" date="2021-01" db="EMBL/GenBank/DDBJ databases">
        <authorList>
            <person name="Corre E."/>
            <person name="Pelletier E."/>
            <person name="Niang G."/>
            <person name="Scheremetjew M."/>
            <person name="Finn R."/>
            <person name="Kale V."/>
            <person name="Holt S."/>
            <person name="Cochrane G."/>
            <person name="Meng A."/>
            <person name="Brown T."/>
            <person name="Cohen L."/>
        </authorList>
    </citation>
    <scope>NUCLEOTIDE SEQUENCE</scope>
    <source>
        <strain evidence="4">NY070348D</strain>
    </source>
</reference>
<dbReference type="Pfam" id="PF00144">
    <property type="entry name" value="Beta-lactamase"/>
    <property type="match status" value="1"/>
</dbReference>
<dbReference type="PANTHER" id="PTHR43283:SF11">
    <property type="entry name" value="BETA-LACTAMASE-RELATED DOMAIN-CONTAINING PROTEIN"/>
    <property type="match status" value="1"/>
</dbReference>
<proteinExistence type="predicted"/>
<evidence type="ECO:0000256" key="1">
    <source>
        <dbReference type="ARBA" id="ARBA00022801"/>
    </source>
</evidence>
<gene>
    <name evidence="4" type="ORF">QSP1433_LOCUS4738</name>
</gene>
<evidence type="ECO:0000256" key="2">
    <source>
        <dbReference type="SAM" id="SignalP"/>
    </source>
</evidence>
<sequence length="367" mass="41068">MRYFLITLAVAIVKLSHANASLSDTILDKLKPLFDRFSEEWNIGISVGIRAPGVDIEYVTGRNNVQDPTSLMKETTLTPVGSFTKLWTSVSILRLVQQHHIKLDDPVHKYVDPIFARYTNHSSLKDCLDNQTAANDITIKHLLHMTSGLQDYDDVYYAQNTYFGKEPEVERALSPFTLLEHSNRTLLHAPGNTSSGTYSSNGYFLLGLVLASHYTNGDWESMVHKQLEAALPHELHSTFKKNVVFFGKGKCSSYKNVAHTFGTLFDLSVYKLRFVDLYEKSCNDGFGFGNIALTGKAVADLYHHLFVERSILDSKHLSLMTSNFLPIDLGDPNLTYALGLMKYWTPQGPVFEHGGEDYGSGVSNALT</sequence>
<dbReference type="GO" id="GO:0016787">
    <property type="term" value="F:hydrolase activity"/>
    <property type="evidence" value="ECO:0007669"/>
    <property type="project" value="UniProtKB-KW"/>
</dbReference>
<feature type="domain" description="Beta-lactamase-related" evidence="3">
    <location>
        <begin position="43"/>
        <end position="231"/>
    </location>
</feature>
<dbReference type="InterPro" id="IPR050789">
    <property type="entry name" value="Diverse_Enzym_Activities"/>
</dbReference>
<dbReference type="InterPro" id="IPR001466">
    <property type="entry name" value="Beta-lactam-related"/>
</dbReference>
<organism evidence="4">
    <name type="scientific">Mucochytrium quahogii</name>
    <dbReference type="NCBI Taxonomy" id="96639"/>
    <lineage>
        <taxon>Eukaryota</taxon>
        <taxon>Sar</taxon>
        <taxon>Stramenopiles</taxon>
        <taxon>Bigyra</taxon>
        <taxon>Labyrinthulomycetes</taxon>
        <taxon>Thraustochytrida</taxon>
        <taxon>Thraustochytriidae</taxon>
        <taxon>Mucochytrium</taxon>
    </lineage>
</organism>
<dbReference type="AlphaFoldDB" id="A0A7S2RLN2"/>
<dbReference type="Gene3D" id="3.40.710.10">
    <property type="entry name" value="DD-peptidase/beta-lactamase superfamily"/>
    <property type="match status" value="1"/>
</dbReference>
<keyword evidence="2" id="KW-0732">Signal</keyword>
<keyword evidence="1" id="KW-0378">Hydrolase</keyword>
<dbReference type="EMBL" id="HBHK01007711">
    <property type="protein sequence ID" value="CAD9674549.1"/>
    <property type="molecule type" value="Transcribed_RNA"/>
</dbReference>
<dbReference type="InterPro" id="IPR012338">
    <property type="entry name" value="Beta-lactam/transpept-like"/>
</dbReference>
<evidence type="ECO:0000259" key="3">
    <source>
        <dbReference type="Pfam" id="PF00144"/>
    </source>
</evidence>
<evidence type="ECO:0000313" key="4">
    <source>
        <dbReference type="EMBL" id="CAD9674549.1"/>
    </source>
</evidence>